<evidence type="ECO:0000256" key="7">
    <source>
        <dbReference type="ARBA" id="ARBA00047899"/>
    </source>
</evidence>
<dbReference type="Proteomes" id="UP000076863">
    <property type="component" value="Unassembled WGS sequence"/>
</dbReference>
<evidence type="ECO:0000259" key="11">
    <source>
        <dbReference type="PROSITE" id="PS50011"/>
    </source>
</evidence>
<feature type="domain" description="Protein kinase" evidence="11">
    <location>
        <begin position="56"/>
        <end position="429"/>
    </location>
</feature>
<feature type="binding site" evidence="9">
    <location>
        <position position="85"/>
    </location>
    <ligand>
        <name>ATP</name>
        <dbReference type="ChEBI" id="CHEBI:30616"/>
    </ligand>
</feature>
<evidence type="ECO:0000256" key="8">
    <source>
        <dbReference type="ARBA" id="ARBA00048679"/>
    </source>
</evidence>
<dbReference type="InterPro" id="IPR017441">
    <property type="entry name" value="Protein_kinase_ATP_BS"/>
</dbReference>
<evidence type="ECO:0000313" key="12">
    <source>
        <dbReference type="EMBL" id="OAA46512.1"/>
    </source>
</evidence>
<evidence type="ECO:0000313" key="13">
    <source>
        <dbReference type="Proteomes" id="UP000076863"/>
    </source>
</evidence>
<dbReference type="InterPro" id="IPR051334">
    <property type="entry name" value="SRPK"/>
</dbReference>
<comment type="caution">
    <text evidence="12">The sequence shown here is derived from an EMBL/GenBank/DDBJ whole genome shotgun (WGS) entry which is preliminary data.</text>
</comment>
<feature type="compositionally biased region" description="Polar residues" evidence="10">
    <location>
        <begin position="1"/>
        <end position="10"/>
    </location>
</feature>
<dbReference type="PROSITE" id="PS00107">
    <property type="entry name" value="PROTEIN_KINASE_ATP"/>
    <property type="match status" value="1"/>
</dbReference>
<dbReference type="AlphaFoldDB" id="A0A167GE84"/>
<dbReference type="EC" id="2.7.11.1" evidence="1"/>
<evidence type="ECO:0000256" key="4">
    <source>
        <dbReference type="ARBA" id="ARBA00022741"/>
    </source>
</evidence>
<dbReference type="GO" id="GO:0050684">
    <property type="term" value="P:regulation of mRNA processing"/>
    <property type="evidence" value="ECO:0007669"/>
    <property type="project" value="TreeGrafter"/>
</dbReference>
<dbReference type="EMBL" id="AZHA01000007">
    <property type="protein sequence ID" value="OAA46512.1"/>
    <property type="molecule type" value="Genomic_DNA"/>
</dbReference>
<keyword evidence="13" id="KW-1185">Reference proteome</keyword>
<dbReference type="PROSITE" id="PS50011">
    <property type="entry name" value="PROTEIN_KINASE_DOM"/>
    <property type="match status" value="1"/>
</dbReference>
<evidence type="ECO:0000256" key="10">
    <source>
        <dbReference type="SAM" id="MobiDB-lite"/>
    </source>
</evidence>
<gene>
    <name evidence="12" type="ORF">BBO_03067</name>
</gene>
<evidence type="ECO:0000256" key="2">
    <source>
        <dbReference type="ARBA" id="ARBA00022527"/>
    </source>
</evidence>
<protein>
    <recommendedName>
        <fullName evidence="1">non-specific serine/threonine protein kinase</fullName>
        <ecNumber evidence="1">2.7.11.1</ecNumber>
    </recommendedName>
</protein>
<organism evidence="12 13">
    <name type="scientific">Beauveria brongniartii RCEF 3172</name>
    <dbReference type="NCBI Taxonomy" id="1081107"/>
    <lineage>
        <taxon>Eukaryota</taxon>
        <taxon>Fungi</taxon>
        <taxon>Dikarya</taxon>
        <taxon>Ascomycota</taxon>
        <taxon>Pezizomycotina</taxon>
        <taxon>Sordariomycetes</taxon>
        <taxon>Hypocreomycetidae</taxon>
        <taxon>Hypocreales</taxon>
        <taxon>Cordycipitaceae</taxon>
        <taxon>Beauveria</taxon>
        <taxon>Beauveria brongniartii</taxon>
    </lineage>
</organism>
<evidence type="ECO:0000256" key="9">
    <source>
        <dbReference type="PROSITE-ProRule" id="PRU10141"/>
    </source>
</evidence>
<dbReference type="GO" id="GO:0004674">
    <property type="term" value="F:protein serine/threonine kinase activity"/>
    <property type="evidence" value="ECO:0007669"/>
    <property type="project" value="UniProtKB-KW"/>
</dbReference>
<keyword evidence="3" id="KW-0808">Transferase</keyword>
<keyword evidence="4 9" id="KW-0547">Nucleotide-binding</keyword>
<evidence type="ECO:0000256" key="3">
    <source>
        <dbReference type="ARBA" id="ARBA00022679"/>
    </source>
</evidence>
<dbReference type="SMART" id="SM00220">
    <property type="entry name" value="S_TKc"/>
    <property type="match status" value="1"/>
</dbReference>
<sequence>MSRSATQSPEGSALPETSDSDSRVRFHAYDDVESFYGYVPGGYHPVAIGDRLGGHYKVLNKLGHGGYSTVWLARDERLQRLVAVKVCVANMSPRESEILSLLRDLPVANGDGANSVLGRDVIHTLLDTFHVTGPHGTHMCLVTEVTGCSVIQAKHNVCYAPMMLPAARAIAAQLVLGVAYLHDNGFVHGDLHLGNVLLRLPQESHLWSDEELLEHCGEPELEKLQTFDDKPIPPGVPHVVTMPIWFPVERVNKLPLSGARIVLADFGEAHRPLQESKFVSCAPEYCRPPEARFEPTKPKSFSSDIWTLACSVWGTLAWTPLFSMYWPTEDGVTSLQVEALGKLPDEWWENWEARSKYYTEDGQPLRTDNDPVRTLHSLFSDAMQEGRLRHKETMGFEERKALFAMLQSMLVYRPEQRSSVKEVLSSEWMIKYAMPDYERMCTGASNTVGGWKGTSSRLALIRPEMIPTERRISPPAF</sequence>
<dbReference type="SUPFAM" id="SSF56112">
    <property type="entry name" value="Protein kinase-like (PK-like)"/>
    <property type="match status" value="1"/>
</dbReference>
<dbReference type="PANTHER" id="PTHR47634">
    <property type="entry name" value="PROTEIN KINASE DOMAIN-CONTAINING PROTEIN-RELATED"/>
    <property type="match status" value="1"/>
</dbReference>
<dbReference type="Pfam" id="PF00069">
    <property type="entry name" value="Pkinase"/>
    <property type="match status" value="1"/>
</dbReference>
<evidence type="ECO:0000256" key="5">
    <source>
        <dbReference type="ARBA" id="ARBA00022777"/>
    </source>
</evidence>
<keyword evidence="2" id="KW-0723">Serine/threonine-protein kinase</keyword>
<keyword evidence="5 12" id="KW-0418">Kinase</keyword>
<keyword evidence="6 9" id="KW-0067">ATP-binding</keyword>
<accession>A0A167GE84</accession>
<reference evidence="12 13" key="1">
    <citation type="journal article" date="2016" name="Genome Biol. Evol.">
        <title>Divergent and convergent evolution of fungal pathogenicity.</title>
        <authorList>
            <person name="Shang Y."/>
            <person name="Xiao G."/>
            <person name="Zheng P."/>
            <person name="Cen K."/>
            <person name="Zhan S."/>
            <person name="Wang C."/>
        </authorList>
    </citation>
    <scope>NUCLEOTIDE SEQUENCE [LARGE SCALE GENOMIC DNA]</scope>
    <source>
        <strain evidence="12 13">RCEF 3172</strain>
    </source>
</reference>
<dbReference type="InterPro" id="IPR011009">
    <property type="entry name" value="Kinase-like_dom_sf"/>
</dbReference>
<dbReference type="GO" id="GO:0000245">
    <property type="term" value="P:spliceosomal complex assembly"/>
    <property type="evidence" value="ECO:0007669"/>
    <property type="project" value="TreeGrafter"/>
</dbReference>
<dbReference type="Gene3D" id="3.30.200.20">
    <property type="entry name" value="Phosphorylase Kinase, domain 1"/>
    <property type="match status" value="1"/>
</dbReference>
<name>A0A167GE84_9HYPO</name>
<dbReference type="GO" id="GO:0005737">
    <property type="term" value="C:cytoplasm"/>
    <property type="evidence" value="ECO:0007669"/>
    <property type="project" value="TreeGrafter"/>
</dbReference>
<dbReference type="Gene3D" id="1.10.510.10">
    <property type="entry name" value="Transferase(Phosphotransferase) domain 1"/>
    <property type="match status" value="1"/>
</dbReference>
<evidence type="ECO:0000256" key="1">
    <source>
        <dbReference type="ARBA" id="ARBA00012513"/>
    </source>
</evidence>
<feature type="region of interest" description="Disordered" evidence="10">
    <location>
        <begin position="1"/>
        <end position="21"/>
    </location>
</feature>
<dbReference type="GO" id="GO:0005634">
    <property type="term" value="C:nucleus"/>
    <property type="evidence" value="ECO:0007669"/>
    <property type="project" value="TreeGrafter"/>
</dbReference>
<dbReference type="InterPro" id="IPR000719">
    <property type="entry name" value="Prot_kinase_dom"/>
</dbReference>
<dbReference type="OrthoDB" id="5979581at2759"/>
<dbReference type="GO" id="GO:0005524">
    <property type="term" value="F:ATP binding"/>
    <property type="evidence" value="ECO:0007669"/>
    <property type="project" value="UniProtKB-UniRule"/>
</dbReference>
<dbReference type="PANTHER" id="PTHR47634:SF9">
    <property type="entry name" value="PROTEIN KINASE DOMAIN-CONTAINING PROTEIN-RELATED"/>
    <property type="match status" value="1"/>
</dbReference>
<comment type="catalytic activity">
    <reaction evidence="8">
        <text>L-seryl-[protein] + ATP = O-phospho-L-seryl-[protein] + ADP + H(+)</text>
        <dbReference type="Rhea" id="RHEA:17989"/>
        <dbReference type="Rhea" id="RHEA-COMP:9863"/>
        <dbReference type="Rhea" id="RHEA-COMP:11604"/>
        <dbReference type="ChEBI" id="CHEBI:15378"/>
        <dbReference type="ChEBI" id="CHEBI:29999"/>
        <dbReference type="ChEBI" id="CHEBI:30616"/>
        <dbReference type="ChEBI" id="CHEBI:83421"/>
        <dbReference type="ChEBI" id="CHEBI:456216"/>
        <dbReference type="EC" id="2.7.11.1"/>
    </reaction>
</comment>
<evidence type="ECO:0000256" key="6">
    <source>
        <dbReference type="ARBA" id="ARBA00022840"/>
    </source>
</evidence>
<proteinExistence type="predicted"/>
<comment type="catalytic activity">
    <reaction evidence="7">
        <text>L-threonyl-[protein] + ATP = O-phospho-L-threonyl-[protein] + ADP + H(+)</text>
        <dbReference type="Rhea" id="RHEA:46608"/>
        <dbReference type="Rhea" id="RHEA-COMP:11060"/>
        <dbReference type="Rhea" id="RHEA-COMP:11605"/>
        <dbReference type="ChEBI" id="CHEBI:15378"/>
        <dbReference type="ChEBI" id="CHEBI:30013"/>
        <dbReference type="ChEBI" id="CHEBI:30616"/>
        <dbReference type="ChEBI" id="CHEBI:61977"/>
        <dbReference type="ChEBI" id="CHEBI:456216"/>
        <dbReference type="EC" id="2.7.11.1"/>
    </reaction>
</comment>